<dbReference type="Proteomes" id="UP001597063">
    <property type="component" value="Unassembled WGS sequence"/>
</dbReference>
<feature type="region of interest" description="Disordered" evidence="1">
    <location>
        <begin position="35"/>
        <end position="55"/>
    </location>
</feature>
<evidence type="ECO:0000313" key="2">
    <source>
        <dbReference type="EMBL" id="MFD0691122.1"/>
    </source>
</evidence>
<protein>
    <submittedName>
        <fullName evidence="2">Uncharacterized protein</fullName>
    </submittedName>
</protein>
<proteinExistence type="predicted"/>
<gene>
    <name evidence="2" type="ORF">ACFQZM_41980</name>
</gene>
<evidence type="ECO:0000256" key="1">
    <source>
        <dbReference type="SAM" id="MobiDB-lite"/>
    </source>
</evidence>
<sequence>MSGQGRERDGTDDAGAAAGAGAGLVAAVPNTATRGTVPFAGQQADPLPGDEDGQS</sequence>
<evidence type="ECO:0000313" key="3">
    <source>
        <dbReference type="Proteomes" id="UP001597063"/>
    </source>
</evidence>
<name>A0ABW2XZ29_9ACTN</name>
<dbReference type="RefSeq" id="WP_165503276.1">
    <property type="nucleotide sequence ID" value="NZ_CAACUY010000325.1"/>
</dbReference>
<keyword evidence="3" id="KW-1185">Reference proteome</keyword>
<accession>A0ABW2XZ29</accession>
<dbReference type="EMBL" id="JBHTGP010000027">
    <property type="protein sequence ID" value="MFD0691122.1"/>
    <property type="molecule type" value="Genomic_DNA"/>
</dbReference>
<organism evidence="2 3">
    <name type="scientific">Actinomadura fibrosa</name>
    <dbReference type="NCBI Taxonomy" id="111802"/>
    <lineage>
        <taxon>Bacteria</taxon>
        <taxon>Bacillati</taxon>
        <taxon>Actinomycetota</taxon>
        <taxon>Actinomycetes</taxon>
        <taxon>Streptosporangiales</taxon>
        <taxon>Thermomonosporaceae</taxon>
        <taxon>Actinomadura</taxon>
    </lineage>
</organism>
<reference evidence="3" key="1">
    <citation type="journal article" date="2019" name="Int. J. Syst. Evol. Microbiol.">
        <title>The Global Catalogue of Microorganisms (GCM) 10K type strain sequencing project: providing services to taxonomists for standard genome sequencing and annotation.</title>
        <authorList>
            <consortium name="The Broad Institute Genomics Platform"/>
            <consortium name="The Broad Institute Genome Sequencing Center for Infectious Disease"/>
            <person name="Wu L."/>
            <person name="Ma J."/>
        </authorList>
    </citation>
    <scope>NUCLEOTIDE SEQUENCE [LARGE SCALE GENOMIC DNA]</scope>
    <source>
        <strain evidence="3">JCM 9371</strain>
    </source>
</reference>
<comment type="caution">
    <text evidence="2">The sequence shown here is derived from an EMBL/GenBank/DDBJ whole genome shotgun (WGS) entry which is preliminary data.</text>
</comment>